<feature type="region of interest" description="Disordered" evidence="1">
    <location>
        <begin position="64"/>
        <end position="84"/>
    </location>
</feature>
<evidence type="ECO:0000313" key="2">
    <source>
        <dbReference type="EMBL" id="GFQ91376.1"/>
    </source>
</evidence>
<dbReference type="Proteomes" id="UP000887116">
    <property type="component" value="Unassembled WGS sequence"/>
</dbReference>
<proteinExistence type="predicted"/>
<reference evidence="2" key="1">
    <citation type="submission" date="2020-07" db="EMBL/GenBank/DDBJ databases">
        <title>Multicomponent nature underlies the extraordinary mechanical properties of spider dragline silk.</title>
        <authorList>
            <person name="Kono N."/>
            <person name="Nakamura H."/>
            <person name="Mori M."/>
            <person name="Yoshida Y."/>
            <person name="Ohtoshi R."/>
            <person name="Malay A.D."/>
            <person name="Moran D.A.P."/>
            <person name="Tomita M."/>
            <person name="Numata K."/>
            <person name="Arakawa K."/>
        </authorList>
    </citation>
    <scope>NUCLEOTIDE SEQUENCE</scope>
</reference>
<protein>
    <submittedName>
        <fullName evidence="2">Uncharacterized protein</fullName>
    </submittedName>
</protein>
<name>A0A8X6FXX2_TRICU</name>
<evidence type="ECO:0000313" key="3">
    <source>
        <dbReference type="Proteomes" id="UP000887116"/>
    </source>
</evidence>
<keyword evidence="3" id="KW-1185">Reference proteome</keyword>
<dbReference type="EMBL" id="BMAO01033717">
    <property type="protein sequence ID" value="GFQ91376.1"/>
    <property type="molecule type" value="Genomic_DNA"/>
</dbReference>
<sequence length="155" mass="17585">MAETALPTIFRCSLPGSGSVSREWRDRDGYLFPIVRKLSATTPRTDRGVSNGSDPQYKQVEVVHSDSGDAVHKQNTREVAKNPKTKHKKLLKLLLSSPVLDDNRLRLYPALSHKFSYPRYTRILFTSTVVTVPLEKEQQKIHLDGKRCNSLKVLI</sequence>
<organism evidence="2 3">
    <name type="scientific">Trichonephila clavata</name>
    <name type="common">Joro spider</name>
    <name type="synonym">Nephila clavata</name>
    <dbReference type="NCBI Taxonomy" id="2740835"/>
    <lineage>
        <taxon>Eukaryota</taxon>
        <taxon>Metazoa</taxon>
        <taxon>Ecdysozoa</taxon>
        <taxon>Arthropoda</taxon>
        <taxon>Chelicerata</taxon>
        <taxon>Arachnida</taxon>
        <taxon>Araneae</taxon>
        <taxon>Araneomorphae</taxon>
        <taxon>Entelegynae</taxon>
        <taxon>Araneoidea</taxon>
        <taxon>Nephilidae</taxon>
        <taxon>Trichonephila</taxon>
    </lineage>
</organism>
<dbReference type="AlphaFoldDB" id="A0A8X6FXX2"/>
<gene>
    <name evidence="2" type="ORF">TNCT_104491</name>
</gene>
<feature type="compositionally biased region" description="Basic and acidic residues" evidence="1">
    <location>
        <begin position="64"/>
        <end position="81"/>
    </location>
</feature>
<accession>A0A8X6FXX2</accession>
<comment type="caution">
    <text evidence="2">The sequence shown here is derived from an EMBL/GenBank/DDBJ whole genome shotgun (WGS) entry which is preliminary data.</text>
</comment>
<evidence type="ECO:0000256" key="1">
    <source>
        <dbReference type="SAM" id="MobiDB-lite"/>
    </source>
</evidence>